<feature type="transmembrane region" description="Helical" evidence="7">
    <location>
        <begin position="238"/>
        <end position="263"/>
    </location>
</feature>
<dbReference type="STRING" id="121845.A0A1S3DJB2"/>
<feature type="transmembrane region" description="Helical" evidence="7">
    <location>
        <begin position="72"/>
        <end position="93"/>
    </location>
</feature>
<accession>A0A1S3DJB2</accession>
<sequence>MSVLSMSGESEIPHKSLINIEESDEDIPASKKFKSVYTVSLSDKFQTLDFSVKQSKLSNYFQGGQSSLVGFYVLRWAMVVLTGVMVGVIHFIMHAGVTFGSSLKVQWLEVITDGFPQDVWRTYLGLAGFNMIFLGIACALCLFFAMEASGGNVSGVMAYLNGSRIKKFFTIRTVLVKMCSTTAMMCTATPGGMEGPIIHIGAAVGNIAPIVIAKLPLPTKFRTAPSLAYLNSVSERRDLSVCGVAAGVSAGFGAPFGGIFLALEETTTFFSAEMLPRLVVGSFLAKFISDILEQSFVESELEPGEMFYKLVPHLRLAEVLTPENVGLFEFAIVLLYGLTGLIDLMGVPYVEASAPTGSRADVKHLLRQEMEIFQSDLVPRVAHLYDIVQEQKGNYPIVTPDKKVIGDISRCLLYKLMEQKGNYPIVTPDKKVIGDISRCLLYKLMASQVFDAPQPFPEDGYSSLYKIIFTKDCSIEYLQQVRQDMLLNVSEDDKDKLLDLSPFMNKNLFF</sequence>
<dbReference type="GO" id="GO:0016020">
    <property type="term" value="C:membrane"/>
    <property type="evidence" value="ECO:0007669"/>
    <property type="project" value="UniProtKB-SubCell"/>
</dbReference>
<keyword evidence="2 7" id="KW-0812">Transmembrane</keyword>
<keyword evidence="6 7" id="KW-0472">Membrane</keyword>
<dbReference type="PANTHER" id="PTHR11689:SF136">
    <property type="entry name" value="H(+)_CL(-) EXCHANGE TRANSPORTER 7"/>
    <property type="match status" value="1"/>
</dbReference>
<evidence type="ECO:0000256" key="1">
    <source>
        <dbReference type="ARBA" id="ARBA00004141"/>
    </source>
</evidence>
<proteinExistence type="predicted"/>
<keyword evidence="5" id="KW-0129">CBS domain</keyword>
<keyword evidence="4 7" id="KW-1133">Transmembrane helix</keyword>
<dbReference type="GeneID" id="103519804"/>
<dbReference type="PRINTS" id="PR00762">
    <property type="entry name" value="CLCHANNEL"/>
</dbReference>
<feature type="transmembrane region" description="Helical" evidence="7">
    <location>
        <begin position="169"/>
        <end position="191"/>
    </location>
</feature>
<comment type="subcellular location">
    <subcellularLocation>
        <location evidence="1">Membrane</location>
        <topology evidence="1">Multi-pass membrane protein</topology>
    </subcellularLocation>
</comment>
<dbReference type="InterPro" id="IPR014743">
    <property type="entry name" value="Cl-channel_core"/>
</dbReference>
<dbReference type="PANTHER" id="PTHR11689">
    <property type="entry name" value="CHLORIDE CHANNEL PROTEIN CLC FAMILY MEMBER"/>
    <property type="match status" value="1"/>
</dbReference>
<feature type="transmembrane region" description="Helical" evidence="7">
    <location>
        <begin position="197"/>
        <end position="217"/>
    </location>
</feature>
<dbReference type="KEGG" id="dci:103519804"/>
<gene>
    <name evidence="9" type="primary">LOC103519804</name>
</gene>
<dbReference type="PaxDb" id="121845-A0A1S3DJB2"/>
<evidence type="ECO:0000256" key="7">
    <source>
        <dbReference type="SAM" id="Phobius"/>
    </source>
</evidence>
<evidence type="ECO:0000313" key="8">
    <source>
        <dbReference type="Proteomes" id="UP000079169"/>
    </source>
</evidence>
<evidence type="ECO:0000256" key="2">
    <source>
        <dbReference type="ARBA" id="ARBA00022692"/>
    </source>
</evidence>
<evidence type="ECO:0000256" key="5">
    <source>
        <dbReference type="ARBA" id="ARBA00023122"/>
    </source>
</evidence>
<feature type="transmembrane region" description="Helical" evidence="7">
    <location>
        <begin position="123"/>
        <end position="148"/>
    </location>
</feature>
<dbReference type="InterPro" id="IPR001807">
    <property type="entry name" value="ClC"/>
</dbReference>
<keyword evidence="8" id="KW-1185">Reference proteome</keyword>
<evidence type="ECO:0000313" key="9">
    <source>
        <dbReference type="RefSeq" id="XP_008483113.1"/>
    </source>
</evidence>
<name>A0A1S3DJB2_DIACI</name>
<evidence type="ECO:0000256" key="4">
    <source>
        <dbReference type="ARBA" id="ARBA00022989"/>
    </source>
</evidence>
<keyword evidence="3" id="KW-0677">Repeat</keyword>
<evidence type="ECO:0000256" key="6">
    <source>
        <dbReference type="ARBA" id="ARBA00023136"/>
    </source>
</evidence>
<feature type="non-terminal residue" evidence="9">
    <location>
        <position position="510"/>
    </location>
</feature>
<dbReference type="InterPro" id="IPR051280">
    <property type="entry name" value="Cl-channel/antiporter"/>
</dbReference>
<dbReference type="Pfam" id="PF00654">
    <property type="entry name" value="Voltage_CLC"/>
    <property type="match status" value="1"/>
</dbReference>
<dbReference type="AlphaFoldDB" id="A0A1S3DJB2"/>
<organism evidence="8 9">
    <name type="scientific">Diaphorina citri</name>
    <name type="common">Asian citrus psyllid</name>
    <dbReference type="NCBI Taxonomy" id="121845"/>
    <lineage>
        <taxon>Eukaryota</taxon>
        <taxon>Metazoa</taxon>
        <taxon>Ecdysozoa</taxon>
        <taxon>Arthropoda</taxon>
        <taxon>Hexapoda</taxon>
        <taxon>Insecta</taxon>
        <taxon>Pterygota</taxon>
        <taxon>Neoptera</taxon>
        <taxon>Paraneoptera</taxon>
        <taxon>Hemiptera</taxon>
        <taxon>Sternorrhyncha</taxon>
        <taxon>Psylloidea</taxon>
        <taxon>Psyllidae</taxon>
        <taxon>Diaphorininae</taxon>
        <taxon>Diaphorina</taxon>
    </lineage>
</organism>
<evidence type="ECO:0000256" key="3">
    <source>
        <dbReference type="ARBA" id="ARBA00022737"/>
    </source>
</evidence>
<dbReference type="GO" id="GO:0015108">
    <property type="term" value="F:chloride transmembrane transporter activity"/>
    <property type="evidence" value="ECO:0007669"/>
    <property type="project" value="InterPro"/>
</dbReference>
<dbReference type="SUPFAM" id="SSF81340">
    <property type="entry name" value="Clc chloride channel"/>
    <property type="match status" value="1"/>
</dbReference>
<dbReference type="RefSeq" id="XP_008483113.1">
    <property type="nucleotide sequence ID" value="XM_008484891.2"/>
</dbReference>
<dbReference type="Gene3D" id="1.10.3080.10">
    <property type="entry name" value="Clc chloride channel"/>
    <property type="match status" value="1"/>
</dbReference>
<reference evidence="9" key="1">
    <citation type="submission" date="2025-08" db="UniProtKB">
        <authorList>
            <consortium name="RefSeq"/>
        </authorList>
    </citation>
    <scope>IDENTIFICATION</scope>
</reference>
<protein>
    <submittedName>
        <fullName evidence="9">Chloride transport protein 6-like</fullName>
    </submittedName>
</protein>
<dbReference type="Proteomes" id="UP000079169">
    <property type="component" value="Unplaced"/>
</dbReference>